<evidence type="ECO:0008006" key="4">
    <source>
        <dbReference type="Google" id="ProtNLM"/>
    </source>
</evidence>
<accession>A0A2W5D355</accession>
<dbReference type="AlphaFoldDB" id="A0A2W5D355"/>
<protein>
    <recommendedName>
        <fullName evidence="4">DUF177 domain-containing protein</fullName>
    </recommendedName>
</protein>
<gene>
    <name evidence="2" type="ORF">DI609_03840</name>
</gene>
<comment type="caution">
    <text evidence="2">The sequence shown here is derived from an EMBL/GenBank/DDBJ whole genome shotgun (WGS) entry which is preliminary data.</text>
</comment>
<name>A0A2W5D355_9CORY</name>
<dbReference type="EMBL" id="QFNY01000065">
    <property type="protein sequence ID" value="PZP01552.1"/>
    <property type="molecule type" value="Genomic_DNA"/>
</dbReference>
<proteinExistence type="predicted"/>
<evidence type="ECO:0000313" key="3">
    <source>
        <dbReference type="Proteomes" id="UP000249451"/>
    </source>
</evidence>
<feature type="region of interest" description="Disordered" evidence="1">
    <location>
        <begin position="150"/>
        <end position="172"/>
    </location>
</feature>
<feature type="compositionally biased region" description="Acidic residues" evidence="1">
    <location>
        <begin position="157"/>
        <end position="167"/>
    </location>
</feature>
<evidence type="ECO:0000256" key="1">
    <source>
        <dbReference type="SAM" id="MobiDB-lite"/>
    </source>
</evidence>
<evidence type="ECO:0000313" key="2">
    <source>
        <dbReference type="EMBL" id="PZP01552.1"/>
    </source>
</evidence>
<dbReference type="Pfam" id="PF02620">
    <property type="entry name" value="YceD"/>
    <property type="match status" value="1"/>
</dbReference>
<dbReference type="InterPro" id="IPR003772">
    <property type="entry name" value="YceD"/>
</dbReference>
<organism evidence="2 3">
    <name type="scientific">Corynebacterium urealyticum</name>
    <dbReference type="NCBI Taxonomy" id="43771"/>
    <lineage>
        <taxon>Bacteria</taxon>
        <taxon>Bacillati</taxon>
        <taxon>Actinomycetota</taxon>
        <taxon>Actinomycetes</taxon>
        <taxon>Mycobacteriales</taxon>
        <taxon>Corynebacteriaceae</taxon>
        <taxon>Corynebacterium</taxon>
    </lineage>
</organism>
<reference evidence="2 3" key="1">
    <citation type="submission" date="2017-11" db="EMBL/GenBank/DDBJ databases">
        <title>Infants hospitalized years apart are colonized by the same room-sourced microbial strains.</title>
        <authorList>
            <person name="Brooks B."/>
            <person name="Olm M.R."/>
            <person name="Firek B.A."/>
            <person name="Baker R."/>
            <person name="Thomas B.C."/>
            <person name="Morowitz M.J."/>
            <person name="Banfield J.F."/>
        </authorList>
    </citation>
    <scope>NUCLEOTIDE SEQUENCE [LARGE SCALE GENOMIC DNA]</scope>
    <source>
        <strain evidence="2">S2_012_000_R3_87</strain>
    </source>
</reference>
<sequence>MSNPFILDVQDILGQQGGPEHVHTTGETPHNLGGEMFGITPGTSVDIDLILTNLGEAIMAQGTVSGQANVECGRCLRRFTTDLSIKVDQVFGTSADFITTEDEDSDEEGDELPPLVEDDRIDLTQTVLNEAGLNAPFNPVCADYGLECETNVPEPDGISEEEAEEEKVDPRWAGLSAIKSQLAGGDDGSQA</sequence>
<dbReference type="Proteomes" id="UP000249451">
    <property type="component" value="Unassembled WGS sequence"/>
</dbReference>